<comment type="subcellular location">
    <subcellularLocation>
        <location evidence="7">Cytoplasm</location>
    </subcellularLocation>
</comment>
<keyword evidence="3 7" id="KW-0464">Manganese</keyword>
<evidence type="ECO:0000256" key="3">
    <source>
        <dbReference type="ARBA" id="ARBA00023211"/>
    </source>
</evidence>
<evidence type="ECO:0000256" key="5">
    <source>
        <dbReference type="ARBA" id="ARBA00023308"/>
    </source>
</evidence>
<dbReference type="RefSeq" id="WP_065676498.1">
    <property type="nucleotide sequence ID" value="NZ_AP025463.1"/>
</dbReference>
<dbReference type="GO" id="GO:0019324">
    <property type="term" value="P:L-lyxose metabolic process"/>
    <property type="evidence" value="ECO:0007669"/>
    <property type="project" value="TreeGrafter"/>
</dbReference>
<dbReference type="NCBIfam" id="NF002203">
    <property type="entry name" value="PRK01076.1"/>
    <property type="match status" value="1"/>
</dbReference>
<dbReference type="HAMAP" id="MF_00541">
    <property type="entry name" value="RhaA"/>
    <property type="match status" value="1"/>
</dbReference>
<dbReference type="GO" id="GO:0005737">
    <property type="term" value="C:cytoplasm"/>
    <property type="evidence" value="ECO:0007669"/>
    <property type="project" value="UniProtKB-SubCell"/>
</dbReference>
<dbReference type="GO" id="GO:0030145">
    <property type="term" value="F:manganese ion binding"/>
    <property type="evidence" value="ECO:0007669"/>
    <property type="project" value="UniProtKB-UniRule"/>
</dbReference>
<evidence type="ECO:0000313" key="9">
    <source>
        <dbReference type="EMBL" id="SBT13492.1"/>
    </source>
</evidence>
<dbReference type="Gene3D" id="3.20.20.150">
    <property type="entry name" value="Divalent-metal-dependent TIM barrel enzymes"/>
    <property type="match status" value="1"/>
</dbReference>
<evidence type="ECO:0000256" key="4">
    <source>
        <dbReference type="ARBA" id="ARBA00023235"/>
    </source>
</evidence>
<accession>A0A1C3JEC8</accession>
<gene>
    <name evidence="9" type="primary">rhaA_1</name>
    <name evidence="7" type="synonym">rhaA</name>
    <name evidence="9" type="ORF">VCE7224_02241</name>
</gene>
<dbReference type="GO" id="GO:0019301">
    <property type="term" value="P:rhamnose catabolic process"/>
    <property type="evidence" value="ECO:0007669"/>
    <property type="project" value="UniProtKB-UniRule"/>
</dbReference>
<reference evidence="10" key="1">
    <citation type="submission" date="2016-06" db="EMBL/GenBank/DDBJ databases">
        <authorList>
            <person name="Rodrigo-Torres L."/>
            <person name="Arahal D.R."/>
        </authorList>
    </citation>
    <scope>NUCLEOTIDE SEQUENCE [LARGE SCALE GENOMIC DNA]</scope>
    <source>
        <strain evidence="10">CECT 7224</strain>
    </source>
</reference>
<evidence type="ECO:0000256" key="6">
    <source>
        <dbReference type="ARBA" id="ARBA00061402"/>
    </source>
</evidence>
<keyword evidence="2 7" id="KW-0479">Metal-binding</keyword>
<keyword evidence="4 7" id="KW-0413">Isomerase</keyword>
<dbReference type="PANTHER" id="PTHR30268:SF0">
    <property type="entry name" value="L-RHAMNOSE ISOMERASE"/>
    <property type="match status" value="1"/>
</dbReference>
<organism evidence="9 10">
    <name type="scientific">Vibrio celticus</name>
    <dbReference type="NCBI Taxonomy" id="446372"/>
    <lineage>
        <taxon>Bacteria</taxon>
        <taxon>Pseudomonadati</taxon>
        <taxon>Pseudomonadota</taxon>
        <taxon>Gammaproteobacteria</taxon>
        <taxon>Vibrionales</taxon>
        <taxon>Vibrionaceae</taxon>
        <taxon>Vibrio</taxon>
    </lineage>
</organism>
<comment type="pathway">
    <text evidence="7">Carbohydrate degradation; L-rhamnose degradation; glycerone phosphate from L-rhamnose: step 1/3.</text>
</comment>
<dbReference type="InterPro" id="IPR036237">
    <property type="entry name" value="Xyl_isomerase-like_sf"/>
</dbReference>
<evidence type="ECO:0000256" key="7">
    <source>
        <dbReference type="HAMAP-Rule" id="MF_00541"/>
    </source>
</evidence>
<comment type="catalytic activity">
    <reaction evidence="7">
        <text>L-rhamnopyranose = L-rhamnulose</text>
        <dbReference type="Rhea" id="RHEA:23160"/>
        <dbReference type="ChEBI" id="CHEBI:17897"/>
        <dbReference type="ChEBI" id="CHEBI:62346"/>
        <dbReference type="EC" id="5.3.1.14"/>
    </reaction>
</comment>
<feature type="binding site" evidence="7">
    <location>
        <position position="264"/>
    </location>
    <ligand>
        <name>Mn(2+)</name>
        <dbReference type="ChEBI" id="CHEBI:29035"/>
    </ligand>
</feature>
<dbReference type="AlphaFoldDB" id="A0A1C3JEC8"/>
<dbReference type="Proteomes" id="UP000092819">
    <property type="component" value="Unassembled WGS sequence"/>
</dbReference>
<evidence type="ECO:0000256" key="2">
    <source>
        <dbReference type="ARBA" id="ARBA00022723"/>
    </source>
</evidence>
<dbReference type="SUPFAM" id="SSF51658">
    <property type="entry name" value="Xylose isomerase-like"/>
    <property type="match status" value="1"/>
</dbReference>
<keyword evidence="5 7" id="KW-0684">Rhamnose metabolism</keyword>
<dbReference type="EMBL" id="FLQZ01000043">
    <property type="protein sequence ID" value="SBT13492.1"/>
    <property type="molecule type" value="Genomic_DNA"/>
</dbReference>
<keyword evidence="10" id="KW-1185">Reference proteome</keyword>
<evidence type="ECO:0000256" key="1">
    <source>
        <dbReference type="ARBA" id="ARBA00022490"/>
    </source>
</evidence>
<dbReference type="UniPathway" id="UPA00541">
    <property type="reaction ID" value="UER00601"/>
</dbReference>
<dbReference type="InterPro" id="IPR050337">
    <property type="entry name" value="L-rhamnose_isomerase"/>
</dbReference>
<dbReference type="GO" id="GO:0008740">
    <property type="term" value="F:L-rhamnose isomerase activity"/>
    <property type="evidence" value="ECO:0007669"/>
    <property type="project" value="UniProtKB-UniRule"/>
</dbReference>
<comment type="function">
    <text evidence="7">Catalyzes the interconversion of L-rhamnose and L-rhamnulose.</text>
</comment>
<sequence length="420" mass="47663">MINRERIEANYNNAKSQFAELGIDTESVMRQLHQIPISMHCWQGDDVSGFEDPDGQLTGGIQTTGNHPGKAKTPAQLRADIDYAMSLIPGELRLNLHAIYLESDQPVERDQIKPVHFENWVKWAKEKGVGLDFNPSCFSHELSADNLTLTNPDDKIRNFWIDHCIASRKVSEYFGKELGTPSVMNIWIPDGYKDIPADRLAPRKRLAESLDKIIAEPISTEFHKDAVESKLFGIGTEAYTAGSNEFYLGYAATRNVLLCLDAGHFHPTEVVSDKISSASLYVDELLLHVSRPIRWDSDHVVMLDDETQAIANEIIRHDLLDRVNIGLDFFDASINRIAAWVIGTRNMRKALLRALLEPTTQLKKYELEGDFTSRLALLEETKSLPWTAVWDYYCMDKEVPVGVSWLSQVKSYEEEVLLKR</sequence>
<protein>
    <recommendedName>
        <fullName evidence="7 8">L-rhamnose isomerase</fullName>
        <ecNumber evidence="7 8">5.3.1.14</ecNumber>
    </recommendedName>
</protein>
<evidence type="ECO:0000313" key="10">
    <source>
        <dbReference type="Proteomes" id="UP000092819"/>
    </source>
</evidence>
<dbReference type="EC" id="5.3.1.14" evidence="7 8"/>
<keyword evidence="1 7" id="KW-0963">Cytoplasm</keyword>
<dbReference type="NCBIfam" id="TIGR01748">
    <property type="entry name" value="rhaA"/>
    <property type="match status" value="1"/>
</dbReference>
<feature type="binding site" evidence="7">
    <location>
        <position position="296"/>
    </location>
    <ligand>
        <name>Mn(2+)</name>
        <dbReference type="ChEBI" id="CHEBI:29035"/>
    </ligand>
</feature>
<dbReference type="PANTHER" id="PTHR30268">
    <property type="entry name" value="L-RHAMNOSE ISOMERASE"/>
    <property type="match status" value="1"/>
</dbReference>
<proteinExistence type="inferred from homology"/>
<evidence type="ECO:0000256" key="8">
    <source>
        <dbReference type="NCBIfam" id="TIGR01748"/>
    </source>
</evidence>
<comment type="similarity">
    <text evidence="6 7">Belongs to the rhamnose isomerase family.</text>
</comment>
<dbReference type="FunFam" id="3.20.20.150:FF:000006">
    <property type="entry name" value="L-rhamnose isomerase"/>
    <property type="match status" value="1"/>
</dbReference>
<comment type="cofactor">
    <cofactor evidence="7">
        <name>Mn(2+)</name>
        <dbReference type="ChEBI" id="CHEBI:29035"/>
    </cofactor>
    <text evidence="7">Binds 1 Mn(2+) ion per subunit.</text>
</comment>
<name>A0A1C3JEC8_9VIBR</name>
<dbReference type="InterPro" id="IPR009308">
    <property type="entry name" value="Rhamnose_isomerase"/>
</dbReference>
<feature type="binding site" evidence="7">
    <location>
        <position position="298"/>
    </location>
    <ligand>
        <name>Mn(2+)</name>
        <dbReference type="ChEBI" id="CHEBI:29035"/>
    </ligand>
</feature>
<dbReference type="Pfam" id="PF06134">
    <property type="entry name" value="RhaA"/>
    <property type="match status" value="1"/>
</dbReference>